<organism evidence="4 5">
    <name type="scientific">Tieghemostelium lacteum</name>
    <name type="common">Slime mold</name>
    <name type="synonym">Dictyostelium lacteum</name>
    <dbReference type="NCBI Taxonomy" id="361077"/>
    <lineage>
        <taxon>Eukaryota</taxon>
        <taxon>Amoebozoa</taxon>
        <taxon>Evosea</taxon>
        <taxon>Eumycetozoa</taxon>
        <taxon>Dictyostelia</taxon>
        <taxon>Dictyosteliales</taxon>
        <taxon>Raperosteliaceae</taxon>
        <taxon>Tieghemostelium</taxon>
    </lineage>
</organism>
<dbReference type="FunCoup" id="A0A151Z3A2">
    <property type="interactions" value="4"/>
</dbReference>
<keyword evidence="5" id="KW-1185">Reference proteome</keyword>
<comment type="subcellular location">
    <subcellularLocation>
        <location evidence="1">Mitochondrion</location>
    </subcellularLocation>
</comment>
<proteinExistence type="predicted"/>
<dbReference type="AlphaFoldDB" id="A0A151Z3A2"/>
<feature type="domain" description="Ribosomal protein/NADH dehydrogenase" evidence="3">
    <location>
        <begin position="44"/>
        <end position="117"/>
    </location>
</feature>
<dbReference type="SMART" id="SM00916">
    <property type="entry name" value="L51_S25_CI-B8"/>
    <property type="match status" value="1"/>
</dbReference>
<dbReference type="InterPro" id="IPR007741">
    <property type="entry name" value="Ribosomal_mL43/mS25/NADH_DH"/>
</dbReference>
<comment type="caution">
    <text evidence="4">The sequence shown here is derived from an EMBL/GenBank/DDBJ whole genome shotgun (WGS) entry which is preliminary data.</text>
</comment>
<dbReference type="OMA" id="LYKAYCM"/>
<dbReference type="Proteomes" id="UP000076078">
    <property type="component" value="Unassembled WGS sequence"/>
</dbReference>
<sequence length="126" mass="14645">MSMKRFYDILGLKKPQNFRQLLKAYCHEKVYLYDAKQITFCTSKTGQGNTGSRIFKYQYLEPFQFWNKEVSFKTIKLNNGNPYVEVETLSGEIHKIDTKNINATEILNKVLQVSKGKKISVNIPDV</sequence>
<dbReference type="InterPro" id="IPR036249">
    <property type="entry name" value="Thioredoxin-like_sf"/>
</dbReference>
<evidence type="ECO:0000313" key="4">
    <source>
        <dbReference type="EMBL" id="KYQ88425.1"/>
    </source>
</evidence>
<accession>A0A151Z3A2</accession>
<keyword evidence="2" id="KW-0496">Mitochondrion</keyword>
<evidence type="ECO:0000259" key="3">
    <source>
        <dbReference type="SMART" id="SM00916"/>
    </source>
</evidence>
<evidence type="ECO:0000256" key="2">
    <source>
        <dbReference type="ARBA" id="ARBA00023128"/>
    </source>
</evidence>
<dbReference type="EMBL" id="LODT01000051">
    <property type="protein sequence ID" value="KYQ88425.1"/>
    <property type="molecule type" value="Genomic_DNA"/>
</dbReference>
<protein>
    <recommendedName>
        <fullName evidence="3">Ribosomal protein/NADH dehydrogenase domain-containing protein</fullName>
    </recommendedName>
</protein>
<name>A0A151Z3A2_TIELA</name>
<dbReference type="InParanoid" id="A0A151Z3A2"/>
<gene>
    <name evidence="4" type="ORF">DLAC_11843</name>
</gene>
<dbReference type="Gene3D" id="3.40.30.10">
    <property type="entry name" value="Glutaredoxin"/>
    <property type="match status" value="1"/>
</dbReference>
<evidence type="ECO:0000313" key="5">
    <source>
        <dbReference type="Proteomes" id="UP000076078"/>
    </source>
</evidence>
<reference evidence="4 5" key="1">
    <citation type="submission" date="2015-12" db="EMBL/GenBank/DDBJ databases">
        <title>Dictyostelia acquired genes for synthesis and detection of signals that induce cell-type specialization by lateral gene transfer from prokaryotes.</title>
        <authorList>
            <person name="Gloeckner G."/>
            <person name="Schaap P."/>
        </authorList>
    </citation>
    <scope>NUCLEOTIDE SEQUENCE [LARGE SCALE GENOMIC DNA]</scope>
    <source>
        <strain evidence="4 5">TK</strain>
    </source>
</reference>
<dbReference type="OrthoDB" id="14842at2759"/>
<dbReference type="SUPFAM" id="SSF52833">
    <property type="entry name" value="Thioredoxin-like"/>
    <property type="match status" value="1"/>
</dbReference>
<dbReference type="GO" id="GO:0005739">
    <property type="term" value="C:mitochondrion"/>
    <property type="evidence" value="ECO:0007669"/>
    <property type="project" value="UniProtKB-SubCell"/>
</dbReference>
<evidence type="ECO:0000256" key="1">
    <source>
        <dbReference type="ARBA" id="ARBA00004173"/>
    </source>
</evidence>